<comment type="function">
    <text evidence="8">Catalyzes the deamination of adenosine to inosine at the wobble position 34 of tRNA(Arg2).</text>
</comment>
<dbReference type="EMBL" id="CP013259">
    <property type="protein sequence ID" value="ANZ22472.1"/>
    <property type="molecule type" value="Genomic_DNA"/>
</dbReference>
<keyword evidence="3 8" id="KW-0819">tRNA processing</keyword>
<organism evidence="10 11">
    <name type="scientific">Buchnera aphidicola subsp. Diuraphis noxia</name>
    <dbReference type="NCBI Taxonomy" id="118101"/>
    <lineage>
        <taxon>Bacteria</taxon>
        <taxon>Pseudomonadati</taxon>
        <taxon>Pseudomonadota</taxon>
        <taxon>Gammaproteobacteria</taxon>
        <taxon>Enterobacterales</taxon>
        <taxon>Erwiniaceae</taxon>
        <taxon>Buchnera</taxon>
    </lineage>
</organism>
<dbReference type="GO" id="GO:0008270">
    <property type="term" value="F:zinc ion binding"/>
    <property type="evidence" value="ECO:0007669"/>
    <property type="project" value="UniProtKB-UniRule"/>
</dbReference>
<reference evidence="10 11" key="1">
    <citation type="submission" date="2015-11" db="EMBL/GenBank/DDBJ databases">
        <title>The complete genome of Buchnera aphidicola from Diuraphis noxia biotype SAM.</title>
        <authorList>
            <person name="Burger N.F.V."/>
            <person name="Oberholster A.-M."/>
        </authorList>
    </citation>
    <scope>NUCLEOTIDE SEQUENCE [LARGE SCALE GENOMIC DNA]</scope>
    <source>
        <strain evidence="10">SAM</strain>
    </source>
</reference>
<dbReference type="STRING" id="118101.ATN01_01275"/>
<proteinExistence type="inferred from homology"/>
<dbReference type="NCBIfam" id="NF008113">
    <property type="entry name" value="PRK10860.1"/>
    <property type="match status" value="1"/>
</dbReference>
<dbReference type="AlphaFoldDB" id="A0A1B2H8G6"/>
<comment type="similarity">
    <text evidence="1">Belongs to the cytidine and deoxycytidylate deaminase family. ADAT2 subfamily.</text>
</comment>
<dbReference type="HAMAP" id="MF_00972">
    <property type="entry name" value="tRNA_aden_deaminase"/>
    <property type="match status" value="1"/>
</dbReference>
<evidence type="ECO:0000256" key="6">
    <source>
        <dbReference type="ARBA" id="ARBA00022833"/>
    </source>
</evidence>
<name>A0A1B2H8G6_BUCDN</name>
<dbReference type="OrthoDB" id="9802676at2"/>
<evidence type="ECO:0000256" key="4">
    <source>
        <dbReference type="ARBA" id="ARBA00022723"/>
    </source>
</evidence>
<feature type="binding site" evidence="8">
    <location>
        <position position="85"/>
    </location>
    <ligand>
        <name>Zn(2+)</name>
        <dbReference type="ChEBI" id="CHEBI:29105"/>
        <note>catalytic</note>
    </ligand>
</feature>
<dbReference type="PATRIC" id="fig|118101.4.peg.252"/>
<dbReference type="Gene3D" id="3.40.140.10">
    <property type="entry name" value="Cytidine Deaminase, domain 2"/>
    <property type="match status" value="1"/>
</dbReference>
<comment type="subunit">
    <text evidence="2 8">Homodimer.</text>
</comment>
<evidence type="ECO:0000256" key="2">
    <source>
        <dbReference type="ARBA" id="ARBA00011738"/>
    </source>
</evidence>
<dbReference type="InterPro" id="IPR058535">
    <property type="entry name" value="MafB19-deam"/>
</dbReference>
<dbReference type="Proteomes" id="UP000093070">
    <property type="component" value="Chromosome"/>
</dbReference>
<feature type="binding site" evidence="8">
    <location>
        <position position="55"/>
    </location>
    <ligand>
        <name>Zn(2+)</name>
        <dbReference type="ChEBI" id="CHEBI:29105"/>
        <note>catalytic</note>
    </ligand>
</feature>
<dbReference type="SUPFAM" id="SSF53927">
    <property type="entry name" value="Cytidine deaminase-like"/>
    <property type="match status" value="1"/>
</dbReference>
<evidence type="ECO:0000313" key="10">
    <source>
        <dbReference type="EMBL" id="ANZ22472.1"/>
    </source>
</evidence>
<dbReference type="PROSITE" id="PS00903">
    <property type="entry name" value="CYT_DCMP_DEAMINASES_1"/>
    <property type="match status" value="1"/>
</dbReference>
<keyword evidence="6 8" id="KW-0862">Zinc</keyword>
<keyword evidence="5 8" id="KW-0378">Hydrolase</keyword>
<dbReference type="RefSeq" id="WP_075433293.1">
    <property type="nucleotide sequence ID" value="NZ_CP013259.1"/>
</dbReference>
<dbReference type="InterPro" id="IPR016193">
    <property type="entry name" value="Cytidine_deaminase-like"/>
</dbReference>
<gene>
    <name evidence="8" type="primary">tadA</name>
    <name evidence="10" type="ORF">ATN01_01275</name>
</gene>
<dbReference type="InterPro" id="IPR002125">
    <property type="entry name" value="CMP_dCMP_dom"/>
</dbReference>
<dbReference type="PANTHER" id="PTHR11079:SF202">
    <property type="entry name" value="TRNA-SPECIFIC ADENOSINE DEAMINASE"/>
    <property type="match status" value="1"/>
</dbReference>
<dbReference type="Pfam" id="PF14437">
    <property type="entry name" value="MafB19-deam"/>
    <property type="match status" value="1"/>
</dbReference>
<protein>
    <recommendedName>
        <fullName evidence="8">tRNA-specific adenosine deaminase</fullName>
        <ecNumber evidence="8">3.5.4.33</ecNumber>
    </recommendedName>
</protein>
<accession>A0A1B2H8G6</accession>
<feature type="domain" description="CMP/dCMP-type deaminase" evidence="9">
    <location>
        <begin position="4"/>
        <end position="119"/>
    </location>
</feature>
<keyword evidence="4 8" id="KW-0479">Metal-binding</keyword>
<dbReference type="InterPro" id="IPR028883">
    <property type="entry name" value="tRNA_aden_deaminase"/>
</dbReference>
<dbReference type="GO" id="GO:0002100">
    <property type="term" value="P:tRNA wobble adenosine to inosine editing"/>
    <property type="evidence" value="ECO:0007669"/>
    <property type="project" value="UniProtKB-UniRule"/>
</dbReference>
<dbReference type="PROSITE" id="PS51747">
    <property type="entry name" value="CYT_DCMP_DEAMINASES_2"/>
    <property type="match status" value="1"/>
</dbReference>
<dbReference type="InterPro" id="IPR016192">
    <property type="entry name" value="APOBEC/CMP_deaminase_Zn-bd"/>
</dbReference>
<sequence>MIYQKDEKWMKIALKYAHHAEKKGEVPIGAVLIFDEQIIGIGWNSSISQNDPTAHAEIVALRYAGKVIKNYRLVNSTLYVTLQPCIMCCGAIIQSRIKRLVFGANYEKQKNNQCNLQSLFLNMEKKFNIQKNVMQKECSNLLKNFFQKKRKQNN</sequence>
<evidence type="ECO:0000256" key="3">
    <source>
        <dbReference type="ARBA" id="ARBA00022694"/>
    </source>
</evidence>
<dbReference type="PANTHER" id="PTHR11079">
    <property type="entry name" value="CYTOSINE DEAMINASE FAMILY MEMBER"/>
    <property type="match status" value="1"/>
</dbReference>
<evidence type="ECO:0000256" key="7">
    <source>
        <dbReference type="ARBA" id="ARBA00048045"/>
    </source>
</evidence>
<evidence type="ECO:0000256" key="8">
    <source>
        <dbReference type="HAMAP-Rule" id="MF_00972"/>
    </source>
</evidence>
<feature type="active site" description="Proton donor" evidence="8">
    <location>
        <position position="57"/>
    </location>
</feature>
<evidence type="ECO:0000313" key="11">
    <source>
        <dbReference type="Proteomes" id="UP000093070"/>
    </source>
</evidence>
<dbReference type="CDD" id="cd01285">
    <property type="entry name" value="nucleoside_deaminase"/>
    <property type="match status" value="1"/>
</dbReference>
<dbReference type="EC" id="3.5.4.33" evidence="8"/>
<feature type="binding site" evidence="8">
    <location>
        <position position="88"/>
    </location>
    <ligand>
        <name>Zn(2+)</name>
        <dbReference type="ChEBI" id="CHEBI:29105"/>
        <note>catalytic</note>
    </ligand>
</feature>
<comment type="catalytic activity">
    <reaction evidence="7 8">
        <text>adenosine(34) in tRNA + H2O + H(+) = inosine(34) in tRNA + NH4(+)</text>
        <dbReference type="Rhea" id="RHEA:43168"/>
        <dbReference type="Rhea" id="RHEA-COMP:10373"/>
        <dbReference type="Rhea" id="RHEA-COMP:10374"/>
        <dbReference type="ChEBI" id="CHEBI:15377"/>
        <dbReference type="ChEBI" id="CHEBI:15378"/>
        <dbReference type="ChEBI" id="CHEBI:28938"/>
        <dbReference type="ChEBI" id="CHEBI:74411"/>
        <dbReference type="ChEBI" id="CHEBI:82852"/>
        <dbReference type="EC" id="3.5.4.33"/>
    </reaction>
</comment>
<evidence type="ECO:0000256" key="1">
    <source>
        <dbReference type="ARBA" id="ARBA00010669"/>
    </source>
</evidence>
<dbReference type="GO" id="GO:0052717">
    <property type="term" value="F:tRNA-specific adenosine-34 deaminase activity"/>
    <property type="evidence" value="ECO:0007669"/>
    <property type="project" value="UniProtKB-UniRule"/>
</dbReference>
<evidence type="ECO:0000259" key="9">
    <source>
        <dbReference type="PROSITE" id="PS51747"/>
    </source>
</evidence>
<comment type="cofactor">
    <cofactor evidence="8">
        <name>Zn(2+)</name>
        <dbReference type="ChEBI" id="CHEBI:29105"/>
    </cofactor>
    <text evidence="8">Binds 1 zinc ion per subunit.</text>
</comment>
<evidence type="ECO:0000256" key="5">
    <source>
        <dbReference type="ARBA" id="ARBA00022801"/>
    </source>
</evidence>